<name>A0A840GD10_RHOTE</name>
<evidence type="ECO:0000313" key="3">
    <source>
        <dbReference type="Proteomes" id="UP000587070"/>
    </source>
</evidence>
<dbReference type="EMBL" id="JACIGE010000011">
    <property type="protein sequence ID" value="MBB4248518.1"/>
    <property type="molecule type" value="Genomic_DNA"/>
</dbReference>
<reference evidence="2 3" key="1">
    <citation type="submission" date="2020-08" db="EMBL/GenBank/DDBJ databases">
        <title>Genome sequencing of Purple Non-Sulfur Bacteria from various extreme environments.</title>
        <authorList>
            <person name="Mayer M."/>
        </authorList>
    </citation>
    <scope>NUCLEOTIDE SEQUENCE [LARGE SCALE GENOMIC DNA]</scope>
    <source>
        <strain evidence="2 3">2761</strain>
    </source>
</reference>
<dbReference type="OrthoDB" id="9182512at2"/>
<protein>
    <recommendedName>
        <fullName evidence="1">DUF4224 domain-containing protein</fullName>
    </recommendedName>
</protein>
<sequence>MILAHDALIQLTGLRRPSAVRRWLERERIPYVVGADGWPRVLQALIIERLGGHAAPPVAEPRLRLRNG</sequence>
<keyword evidence="3" id="KW-1185">Reference proteome</keyword>
<dbReference type="RefSeq" id="WP_153116335.1">
    <property type="nucleotide sequence ID" value="NZ_JACIGE010000011.1"/>
</dbReference>
<evidence type="ECO:0000313" key="2">
    <source>
        <dbReference type="EMBL" id="MBB4248518.1"/>
    </source>
</evidence>
<organism evidence="2 3">
    <name type="scientific">Rhodocyclus tenuis</name>
    <name type="common">Rhodospirillum tenue</name>
    <dbReference type="NCBI Taxonomy" id="1066"/>
    <lineage>
        <taxon>Bacteria</taxon>
        <taxon>Pseudomonadati</taxon>
        <taxon>Pseudomonadota</taxon>
        <taxon>Betaproteobacteria</taxon>
        <taxon>Rhodocyclales</taxon>
        <taxon>Rhodocyclaceae</taxon>
        <taxon>Rhodocyclus</taxon>
    </lineage>
</organism>
<proteinExistence type="predicted"/>
<accession>A0A840GD10</accession>
<feature type="domain" description="DUF4224" evidence="1">
    <location>
        <begin position="3"/>
        <end position="42"/>
    </location>
</feature>
<evidence type="ECO:0000259" key="1">
    <source>
        <dbReference type="Pfam" id="PF13986"/>
    </source>
</evidence>
<dbReference type="Pfam" id="PF13986">
    <property type="entry name" value="DUF4224"/>
    <property type="match status" value="1"/>
</dbReference>
<dbReference type="AlphaFoldDB" id="A0A840GD10"/>
<gene>
    <name evidence="2" type="ORF">GGD90_002910</name>
</gene>
<dbReference type="InterPro" id="IPR025319">
    <property type="entry name" value="DUF4224"/>
</dbReference>
<comment type="caution">
    <text evidence="2">The sequence shown here is derived from an EMBL/GenBank/DDBJ whole genome shotgun (WGS) entry which is preliminary data.</text>
</comment>
<dbReference type="Proteomes" id="UP000587070">
    <property type="component" value="Unassembled WGS sequence"/>
</dbReference>